<dbReference type="AlphaFoldDB" id="A0A0M6ZED0"/>
<dbReference type="STRING" id="311410.LA5095_00051"/>
<evidence type="ECO:0000256" key="2">
    <source>
        <dbReference type="ARBA" id="ARBA00022487"/>
    </source>
</evidence>
<evidence type="ECO:0000256" key="3">
    <source>
        <dbReference type="ARBA" id="ARBA00022723"/>
    </source>
</evidence>
<gene>
    <name evidence="9" type="ORF">LA5096_03192</name>
</gene>
<proteinExistence type="inferred from homology"/>
<keyword evidence="3" id="KW-0479">Metal-binding</keyword>
<dbReference type="PANTHER" id="PTHR33938">
    <property type="entry name" value="FERULOYL ESTERASE B-RELATED"/>
    <property type="match status" value="1"/>
</dbReference>
<keyword evidence="2" id="KW-0719">Serine esterase</keyword>
<feature type="signal peptide" evidence="8">
    <location>
        <begin position="1"/>
        <end position="24"/>
    </location>
</feature>
<dbReference type="GO" id="GO:0052689">
    <property type="term" value="F:carboxylic ester hydrolase activity"/>
    <property type="evidence" value="ECO:0007669"/>
    <property type="project" value="UniProtKB-KW"/>
</dbReference>
<dbReference type="SUPFAM" id="SSF53474">
    <property type="entry name" value="alpha/beta-Hydrolases"/>
    <property type="match status" value="1"/>
</dbReference>
<evidence type="ECO:0000256" key="1">
    <source>
        <dbReference type="ARBA" id="ARBA00006249"/>
    </source>
</evidence>
<accession>A0A0M6ZED0</accession>
<dbReference type="PANTHER" id="PTHR33938:SF15">
    <property type="entry name" value="FERULOYL ESTERASE B-RELATED"/>
    <property type="match status" value="1"/>
</dbReference>
<keyword evidence="10" id="KW-1185">Reference proteome</keyword>
<evidence type="ECO:0000256" key="6">
    <source>
        <dbReference type="ARBA" id="ARBA00022837"/>
    </source>
</evidence>
<evidence type="ECO:0000256" key="7">
    <source>
        <dbReference type="ARBA" id="ARBA00023157"/>
    </source>
</evidence>
<dbReference type="Pfam" id="PF07519">
    <property type="entry name" value="Tannase"/>
    <property type="match status" value="1"/>
</dbReference>
<keyword evidence="7" id="KW-1015">Disulfide bond</keyword>
<keyword evidence="5" id="KW-0378">Hydrolase</keyword>
<evidence type="ECO:0000256" key="5">
    <source>
        <dbReference type="ARBA" id="ARBA00022801"/>
    </source>
</evidence>
<sequence>MLARISKAMANWPMIAVTAIFAFAVNSGDVTAREQACELQNLADYPDVAFVSATFLTKPVGHCRVEGIIRTETGFVLLLPDDWNGKFVMGGSGGFAGNYANAAQDLWNVVGSGWATVATDTGHKGNALSASWALNNLERQVNFGHMAVHRTAMHAKAIIKDYYGTPSRRDIFFGCSRGGGQGLMLAQRSPDLFDGIYAGAPAYSWTDEIAGRWTREAQLMYPNPDQITTPVIDARALQVLGNAVMARCDALDGLADGILNDPRQCDIDVSALECGTEGTNQCLTKEQVAVAEAVYGSLSYGNSEWPGVPYGAELPGNPLGWERWITGGFIPKEQVDFHPGLEDEVFEAPPVPNARWGFATGLMKYFFYSDPDWTYKDYDFSDYAHNAARLSPTLDATDPNLSEFRANGGKLIIDNGWMDGSLSAYGTIDYYENVLAFDKTARDDVRLFIRPGVAHCQGGPGPDGTNYIAALEIWLNTGVAPEKLDAPFVNPMTREPTGNGRIICAHPGTVTYDGSGDPNDPASFSCENFDLTRR</sequence>
<dbReference type="GeneID" id="97670544"/>
<dbReference type="Proteomes" id="UP000049983">
    <property type="component" value="Unassembled WGS sequence"/>
</dbReference>
<dbReference type="InterPro" id="IPR029058">
    <property type="entry name" value="AB_hydrolase_fold"/>
</dbReference>
<evidence type="ECO:0000313" key="9">
    <source>
        <dbReference type="EMBL" id="CTQ72313.1"/>
    </source>
</evidence>
<name>A0A0M6ZED0_9HYPH</name>
<comment type="similarity">
    <text evidence="1">Belongs to the tannase family.</text>
</comment>
<evidence type="ECO:0000256" key="4">
    <source>
        <dbReference type="ARBA" id="ARBA00022729"/>
    </source>
</evidence>
<dbReference type="Gene3D" id="3.40.50.1820">
    <property type="entry name" value="alpha/beta hydrolase"/>
    <property type="match status" value="1"/>
</dbReference>
<keyword evidence="4 8" id="KW-0732">Signal</keyword>
<dbReference type="EMBL" id="CXWC01000011">
    <property type="protein sequence ID" value="CTQ72313.1"/>
    <property type="molecule type" value="Genomic_DNA"/>
</dbReference>
<protein>
    <submittedName>
        <fullName evidence="9">Tannase and feruloyl esterase</fullName>
    </submittedName>
</protein>
<dbReference type="InterPro" id="IPR011118">
    <property type="entry name" value="Tannase/feruloyl_esterase"/>
</dbReference>
<reference evidence="10" key="1">
    <citation type="submission" date="2015-07" db="EMBL/GenBank/DDBJ databases">
        <authorList>
            <person name="Rodrigo-Torres Lidia"/>
            <person name="Arahal R.David."/>
        </authorList>
    </citation>
    <scope>NUCLEOTIDE SEQUENCE [LARGE SCALE GENOMIC DNA]</scope>
    <source>
        <strain evidence="10">CECT 5096</strain>
    </source>
</reference>
<evidence type="ECO:0000313" key="10">
    <source>
        <dbReference type="Proteomes" id="UP000049983"/>
    </source>
</evidence>
<organism evidence="9 10">
    <name type="scientific">Roseibium album</name>
    <dbReference type="NCBI Taxonomy" id="311410"/>
    <lineage>
        <taxon>Bacteria</taxon>
        <taxon>Pseudomonadati</taxon>
        <taxon>Pseudomonadota</taxon>
        <taxon>Alphaproteobacteria</taxon>
        <taxon>Hyphomicrobiales</taxon>
        <taxon>Stappiaceae</taxon>
        <taxon>Roseibium</taxon>
    </lineage>
</organism>
<feature type="chain" id="PRO_5009787766" evidence="8">
    <location>
        <begin position="25"/>
        <end position="534"/>
    </location>
</feature>
<evidence type="ECO:0000256" key="8">
    <source>
        <dbReference type="SAM" id="SignalP"/>
    </source>
</evidence>
<keyword evidence="6" id="KW-0106">Calcium</keyword>
<dbReference type="GO" id="GO:0046872">
    <property type="term" value="F:metal ion binding"/>
    <property type="evidence" value="ECO:0007669"/>
    <property type="project" value="UniProtKB-KW"/>
</dbReference>
<dbReference type="RefSeq" id="WP_158510314.1">
    <property type="nucleotide sequence ID" value="NZ_CXWA01000006.1"/>
</dbReference>